<dbReference type="InterPro" id="IPR001251">
    <property type="entry name" value="CRAL-TRIO_dom"/>
</dbReference>
<dbReference type="CDD" id="cd00170">
    <property type="entry name" value="SEC14"/>
    <property type="match status" value="1"/>
</dbReference>
<reference evidence="3" key="1">
    <citation type="submission" date="2021-05" db="EMBL/GenBank/DDBJ databases">
        <authorList>
            <person name="Alioto T."/>
            <person name="Alioto T."/>
            <person name="Gomez Garrido J."/>
        </authorList>
    </citation>
    <scope>NUCLEOTIDE SEQUENCE</scope>
</reference>
<dbReference type="PROSITE" id="PS50191">
    <property type="entry name" value="CRAL_TRIO"/>
    <property type="match status" value="1"/>
</dbReference>
<dbReference type="EMBL" id="HBUF01224368">
    <property type="protein sequence ID" value="CAG6670838.1"/>
    <property type="molecule type" value="Transcribed_RNA"/>
</dbReference>
<dbReference type="GO" id="GO:1902936">
    <property type="term" value="F:phosphatidylinositol bisphosphate binding"/>
    <property type="evidence" value="ECO:0007669"/>
    <property type="project" value="TreeGrafter"/>
</dbReference>
<feature type="domain" description="CRAL-TRIO" evidence="2">
    <location>
        <begin position="204"/>
        <end position="312"/>
    </location>
</feature>
<evidence type="ECO:0000313" key="3">
    <source>
        <dbReference type="EMBL" id="CAG6788335.1"/>
    </source>
</evidence>
<evidence type="ECO:0000259" key="2">
    <source>
        <dbReference type="PROSITE" id="PS50191"/>
    </source>
</evidence>
<dbReference type="Gene3D" id="3.40.525.10">
    <property type="entry name" value="CRAL-TRIO lipid binding domain"/>
    <property type="match status" value="1"/>
</dbReference>
<dbReference type="EMBL" id="HBUF01396092">
    <property type="protein sequence ID" value="CAG6735547.1"/>
    <property type="molecule type" value="Transcribed_RNA"/>
</dbReference>
<evidence type="ECO:0000256" key="1">
    <source>
        <dbReference type="SAM" id="MobiDB-lite"/>
    </source>
</evidence>
<dbReference type="InterPro" id="IPR036273">
    <property type="entry name" value="CRAL/TRIO_N_dom_sf"/>
</dbReference>
<dbReference type="Pfam" id="PF00650">
    <property type="entry name" value="CRAL_TRIO"/>
    <property type="match status" value="1"/>
</dbReference>
<dbReference type="EMBL" id="HBUF01659302">
    <property type="protein sequence ID" value="CAG6788335.1"/>
    <property type="molecule type" value="Transcribed_RNA"/>
</dbReference>
<sequence>MTTPSSPPPAESPGLADPNSTPEAPSTDLDVPAGLLTRAWSSMRASTRAWRMPRVRQEIVLRRNSLSFLEQARMSPDIRVKLDDIQEWLSLQDYIDDNIEDELILAFLHSCYYDVKAVKKSIVKYVETKVCLPAMLDFKQDPYLQSDQIRNIRRNFKVCPIQHSTKNLLVVFVKCVHSDPKSFDYLGYHRLLFTIISNCVNHNPVRDGIVFVYDLDNFSIGQVKHGYFRTCTTLAKYYKDGLPFRIKSLYLINASYLAIALFNLRVLDVPFSGPKLWDKTHLYKTKDLPRLVRSLGAENVPNDYEGGLASSCEHLHAAAVANIQKSSDQNLSISSLS</sequence>
<dbReference type="GO" id="GO:0016020">
    <property type="term" value="C:membrane"/>
    <property type="evidence" value="ECO:0007669"/>
    <property type="project" value="TreeGrafter"/>
</dbReference>
<proteinExistence type="predicted"/>
<dbReference type="PANTHER" id="PTHR10174:SF213">
    <property type="entry name" value="CRAL-TRIO DOMAIN-CONTAINING PROTEIN"/>
    <property type="match status" value="1"/>
</dbReference>
<dbReference type="PANTHER" id="PTHR10174">
    <property type="entry name" value="ALPHA-TOCOPHEROL TRANSFER PROTEIN-RELATED"/>
    <property type="match status" value="1"/>
</dbReference>
<dbReference type="SUPFAM" id="SSF46938">
    <property type="entry name" value="CRAL/TRIO N-terminal domain"/>
    <property type="match status" value="1"/>
</dbReference>
<organism evidence="3">
    <name type="scientific">Cacopsylla melanoneura</name>
    <dbReference type="NCBI Taxonomy" id="428564"/>
    <lineage>
        <taxon>Eukaryota</taxon>
        <taxon>Metazoa</taxon>
        <taxon>Ecdysozoa</taxon>
        <taxon>Arthropoda</taxon>
        <taxon>Hexapoda</taxon>
        <taxon>Insecta</taxon>
        <taxon>Pterygota</taxon>
        <taxon>Neoptera</taxon>
        <taxon>Paraneoptera</taxon>
        <taxon>Hemiptera</taxon>
        <taxon>Sternorrhyncha</taxon>
        <taxon>Psylloidea</taxon>
        <taxon>Psyllidae</taxon>
        <taxon>Psyllinae</taxon>
        <taxon>Cacopsylla</taxon>
    </lineage>
</organism>
<protein>
    <recommendedName>
        <fullName evidence="2">CRAL-TRIO domain-containing protein</fullName>
    </recommendedName>
</protein>
<feature type="compositionally biased region" description="Pro residues" evidence="1">
    <location>
        <begin position="1"/>
        <end position="11"/>
    </location>
</feature>
<accession>A0A8D9BT22</accession>
<name>A0A8D9BT22_9HEMI</name>
<dbReference type="InterPro" id="IPR036865">
    <property type="entry name" value="CRAL-TRIO_dom_sf"/>
</dbReference>
<dbReference type="AlphaFoldDB" id="A0A8D9BT22"/>
<dbReference type="SUPFAM" id="SSF52087">
    <property type="entry name" value="CRAL/TRIO domain"/>
    <property type="match status" value="1"/>
</dbReference>
<feature type="region of interest" description="Disordered" evidence="1">
    <location>
        <begin position="1"/>
        <end position="30"/>
    </location>
</feature>